<dbReference type="Proteomes" id="UP001056500">
    <property type="component" value="Chromosome"/>
</dbReference>
<evidence type="ECO:0000313" key="7">
    <source>
        <dbReference type="EMBL" id="USG65623.1"/>
    </source>
</evidence>
<feature type="transmembrane region" description="Helical" evidence="6">
    <location>
        <begin position="141"/>
        <end position="169"/>
    </location>
</feature>
<dbReference type="EMBL" id="CP098755">
    <property type="protein sequence ID" value="USG65623.1"/>
    <property type="molecule type" value="Genomic_DNA"/>
</dbReference>
<keyword evidence="2" id="KW-1003">Cell membrane</keyword>
<protein>
    <submittedName>
        <fullName evidence="7">LysE family transporter</fullName>
    </submittedName>
</protein>
<dbReference type="RefSeq" id="WP_251872710.1">
    <property type="nucleotide sequence ID" value="NZ_CP098755.1"/>
</dbReference>
<evidence type="ECO:0000256" key="2">
    <source>
        <dbReference type="ARBA" id="ARBA00022475"/>
    </source>
</evidence>
<gene>
    <name evidence="7" type="ORF">NDK47_26580</name>
</gene>
<feature type="transmembrane region" description="Helical" evidence="6">
    <location>
        <begin position="38"/>
        <end position="59"/>
    </location>
</feature>
<evidence type="ECO:0000313" key="8">
    <source>
        <dbReference type="Proteomes" id="UP001056500"/>
    </source>
</evidence>
<keyword evidence="5 6" id="KW-0472">Membrane</keyword>
<reference evidence="7" key="1">
    <citation type="submission" date="2022-06" db="EMBL/GenBank/DDBJ databases">
        <title>Genome sequencing of Brevibacillus sp. BB3-R1.</title>
        <authorList>
            <person name="Heo J."/>
            <person name="Lee D."/>
            <person name="Won M."/>
            <person name="Han B.-H."/>
            <person name="Hong S.-B."/>
            <person name="Kwon S.-W."/>
        </authorList>
    </citation>
    <scope>NUCLEOTIDE SEQUENCE</scope>
    <source>
        <strain evidence="7">BB3-R1</strain>
    </source>
</reference>
<organism evidence="7 8">
    <name type="scientific">Brevibacillus ruminantium</name>
    <dbReference type="NCBI Taxonomy" id="2950604"/>
    <lineage>
        <taxon>Bacteria</taxon>
        <taxon>Bacillati</taxon>
        <taxon>Bacillota</taxon>
        <taxon>Bacilli</taxon>
        <taxon>Bacillales</taxon>
        <taxon>Paenibacillaceae</taxon>
        <taxon>Brevibacillus</taxon>
    </lineage>
</organism>
<feature type="transmembrane region" description="Helical" evidence="6">
    <location>
        <begin position="71"/>
        <end position="89"/>
    </location>
</feature>
<keyword evidence="8" id="KW-1185">Reference proteome</keyword>
<evidence type="ECO:0000256" key="4">
    <source>
        <dbReference type="ARBA" id="ARBA00022989"/>
    </source>
</evidence>
<dbReference type="Pfam" id="PF01810">
    <property type="entry name" value="LysE"/>
    <property type="match status" value="1"/>
</dbReference>
<sequence length="193" mass="21818">MQWVPFLLYVFVTSFTPGPNNFISMTSAAKVGFRKTLWFILGVTTGTTVIALMSSYFHLLLSGFLPKMKTAMSILGALYLVYLAVKIMTSRSEKNDLHEEKTYSFFTGFLLQFINPKAILYGITAISSFVIPFYQSQISLIFFSFFLGFVGFLSTSSWASFGALFHTWISKHERVFNIGMGVLLLYSAVFIFI</sequence>
<feature type="transmembrane region" description="Helical" evidence="6">
    <location>
        <begin position="175"/>
        <end position="192"/>
    </location>
</feature>
<accession>A0ABY4WEN4</accession>
<keyword evidence="4 6" id="KW-1133">Transmembrane helix</keyword>
<dbReference type="PANTHER" id="PTHR30086">
    <property type="entry name" value="ARGININE EXPORTER PROTEIN ARGO"/>
    <property type="match status" value="1"/>
</dbReference>
<comment type="subcellular location">
    <subcellularLocation>
        <location evidence="1">Cell membrane</location>
        <topology evidence="1">Multi-pass membrane protein</topology>
    </subcellularLocation>
</comment>
<evidence type="ECO:0000256" key="3">
    <source>
        <dbReference type="ARBA" id="ARBA00022692"/>
    </source>
</evidence>
<evidence type="ECO:0000256" key="6">
    <source>
        <dbReference type="SAM" id="Phobius"/>
    </source>
</evidence>
<proteinExistence type="predicted"/>
<dbReference type="PANTHER" id="PTHR30086:SF20">
    <property type="entry name" value="ARGININE EXPORTER PROTEIN ARGO-RELATED"/>
    <property type="match status" value="1"/>
</dbReference>
<evidence type="ECO:0000256" key="5">
    <source>
        <dbReference type="ARBA" id="ARBA00023136"/>
    </source>
</evidence>
<name>A0ABY4WEN4_9BACL</name>
<dbReference type="InterPro" id="IPR001123">
    <property type="entry name" value="LeuE-type"/>
</dbReference>
<evidence type="ECO:0000256" key="1">
    <source>
        <dbReference type="ARBA" id="ARBA00004651"/>
    </source>
</evidence>
<feature type="transmembrane region" description="Helical" evidence="6">
    <location>
        <begin position="109"/>
        <end position="134"/>
    </location>
</feature>
<keyword evidence="3 6" id="KW-0812">Transmembrane</keyword>